<accession>A0A383ADC3</accession>
<gene>
    <name evidence="1" type="ORF">METZ01_LOCUS458566</name>
</gene>
<proteinExistence type="predicted"/>
<organism evidence="1">
    <name type="scientific">marine metagenome</name>
    <dbReference type="NCBI Taxonomy" id="408172"/>
    <lineage>
        <taxon>unclassified sequences</taxon>
        <taxon>metagenomes</taxon>
        <taxon>ecological metagenomes</taxon>
    </lineage>
</organism>
<dbReference type="EMBL" id="UINC01191197">
    <property type="protein sequence ID" value="SVE05712.1"/>
    <property type="molecule type" value="Genomic_DNA"/>
</dbReference>
<sequence length="154" mass="17331">MITKNNAFILGFFIFFSIFVLNACKTGHKELDIVKKTSLANDCNKTLNKIDDVAKDRYSYGTRVKSEILYMEGYCLQSLGKKEKAKTVYEYILNLPKTKFTIRANARLEELMKQSAPVAVEEPLPSPEPAAVIIEEPATMPVAEPVAESETKDY</sequence>
<dbReference type="AlphaFoldDB" id="A0A383ADC3"/>
<evidence type="ECO:0000313" key="1">
    <source>
        <dbReference type="EMBL" id="SVE05712.1"/>
    </source>
</evidence>
<name>A0A383ADC3_9ZZZZ</name>
<protein>
    <submittedName>
        <fullName evidence="1">Uncharacterized protein</fullName>
    </submittedName>
</protein>
<reference evidence="1" key="1">
    <citation type="submission" date="2018-05" db="EMBL/GenBank/DDBJ databases">
        <authorList>
            <person name="Lanie J.A."/>
            <person name="Ng W.-L."/>
            <person name="Kazmierczak K.M."/>
            <person name="Andrzejewski T.M."/>
            <person name="Davidsen T.M."/>
            <person name="Wayne K.J."/>
            <person name="Tettelin H."/>
            <person name="Glass J.I."/>
            <person name="Rusch D."/>
            <person name="Podicherti R."/>
            <person name="Tsui H.-C.T."/>
            <person name="Winkler M.E."/>
        </authorList>
    </citation>
    <scope>NUCLEOTIDE SEQUENCE</scope>
</reference>